<evidence type="ECO:0000259" key="7">
    <source>
        <dbReference type="Pfam" id="PF04542"/>
    </source>
</evidence>
<dbReference type="Proteomes" id="UP000597444">
    <property type="component" value="Unassembled WGS sequence"/>
</dbReference>
<protein>
    <recommendedName>
        <fullName evidence="11">RNA polymerase subunit sigma-24</fullName>
    </recommendedName>
</protein>
<dbReference type="InterPro" id="IPR007627">
    <property type="entry name" value="RNA_pol_sigma70_r2"/>
</dbReference>
<keyword evidence="5" id="KW-0804">Transcription</keyword>
<dbReference type="PANTHER" id="PTHR43133">
    <property type="entry name" value="RNA POLYMERASE ECF-TYPE SIGMA FACTO"/>
    <property type="match status" value="1"/>
</dbReference>
<evidence type="ECO:0000256" key="5">
    <source>
        <dbReference type="ARBA" id="ARBA00023163"/>
    </source>
</evidence>
<dbReference type="InterPro" id="IPR013324">
    <property type="entry name" value="RNA_pol_sigma_r3/r4-like"/>
</dbReference>
<dbReference type="Gene3D" id="1.10.1740.10">
    <property type="match status" value="1"/>
</dbReference>
<sequence>MQYKEDKVLNQSSYSEGYAELYQSYAPALFAYVHQHVSSREDAEDIVLNVFVSVLQNKQFPTFDAQKQAAWLWTITRNKVVDHFRRTNRRPQVSIDWLSEPLYADESSSPEQISLEREEYARLASAMRQLPQLQQEVLRLRFGHGLNSDEIGSVCEKSGAAVRVLLSRTLRLLRNLYTDQAEGASDERTERYSTTRNHRSRDRSWRAFTRPPDEPPDPAVTCQCARVCTGE</sequence>
<dbReference type="Pfam" id="PF04545">
    <property type="entry name" value="Sigma70_r4"/>
    <property type="match status" value="1"/>
</dbReference>
<evidence type="ECO:0000313" key="9">
    <source>
        <dbReference type="EMBL" id="GHO92878.1"/>
    </source>
</evidence>
<dbReference type="InterPro" id="IPR039425">
    <property type="entry name" value="RNA_pol_sigma-70-like"/>
</dbReference>
<evidence type="ECO:0000256" key="2">
    <source>
        <dbReference type="ARBA" id="ARBA00023015"/>
    </source>
</evidence>
<organism evidence="9 10">
    <name type="scientific">Reticulibacter mediterranei</name>
    <dbReference type="NCBI Taxonomy" id="2778369"/>
    <lineage>
        <taxon>Bacteria</taxon>
        <taxon>Bacillati</taxon>
        <taxon>Chloroflexota</taxon>
        <taxon>Ktedonobacteria</taxon>
        <taxon>Ktedonobacterales</taxon>
        <taxon>Reticulibacteraceae</taxon>
        <taxon>Reticulibacter</taxon>
    </lineage>
</organism>
<dbReference type="Pfam" id="PF04542">
    <property type="entry name" value="Sigma70_r2"/>
    <property type="match status" value="1"/>
</dbReference>
<dbReference type="GO" id="GO:0003677">
    <property type="term" value="F:DNA binding"/>
    <property type="evidence" value="ECO:0007669"/>
    <property type="project" value="UniProtKB-KW"/>
</dbReference>
<dbReference type="GO" id="GO:0006352">
    <property type="term" value="P:DNA-templated transcription initiation"/>
    <property type="evidence" value="ECO:0007669"/>
    <property type="project" value="InterPro"/>
</dbReference>
<dbReference type="InterPro" id="IPR013325">
    <property type="entry name" value="RNA_pol_sigma_r2"/>
</dbReference>
<evidence type="ECO:0008006" key="11">
    <source>
        <dbReference type="Google" id="ProtNLM"/>
    </source>
</evidence>
<dbReference type="InterPro" id="IPR036388">
    <property type="entry name" value="WH-like_DNA-bd_sf"/>
</dbReference>
<keyword evidence="3" id="KW-0731">Sigma factor</keyword>
<feature type="domain" description="RNA polymerase sigma-70 region 2" evidence="7">
    <location>
        <begin position="21"/>
        <end position="90"/>
    </location>
</feature>
<accession>A0A8J3II48</accession>
<dbReference type="InterPro" id="IPR014284">
    <property type="entry name" value="RNA_pol_sigma-70_dom"/>
</dbReference>
<dbReference type="Gene3D" id="1.10.10.10">
    <property type="entry name" value="Winged helix-like DNA-binding domain superfamily/Winged helix DNA-binding domain"/>
    <property type="match status" value="1"/>
</dbReference>
<dbReference type="NCBIfam" id="TIGR02937">
    <property type="entry name" value="sigma70-ECF"/>
    <property type="match status" value="1"/>
</dbReference>
<keyword evidence="10" id="KW-1185">Reference proteome</keyword>
<gene>
    <name evidence="9" type="ORF">KSF_029260</name>
</gene>
<feature type="region of interest" description="Disordered" evidence="6">
    <location>
        <begin position="182"/>
        <end position="218"/>
    </location>
</feature>
<evidence type="ECO:0000256" key="3">
    <source>
        <dbReference type="ARBA" id="ARBA00023082"/>
    </source>
</evidence>
<dbReference type="RefSeq" id="WP_236064899.1">
    <property type="nucleotide sequence ID" value="NZ_BNJK01000001.1"/>
</dbReference>
<evidence type="ECO:0000256" key="4">
    <source>
        <dbReference type="ARBA" id="ARBA00023125"/>
    </source>
</evidence>
<dbReference type="PANTHER" id="PTHR43133:SF57">
    <property type="entry name" value="RNA POLYMERASE SIGMA-70 FACTOR"/>
    <property type="match status" value="1"/>
</dbReference>
<name>A0A8J3II48_9CHLR</name>
<dbReference type="GO" id="GO:0016987">
    <property type="term" value="F:sigma factor activity"/>
    <property type="evidence" value="ECO:0007669"/>
    <property type="project" value="UniProtKB-KW"/>
</dbReference>
<dbReference type="AlphaFoldDB" id="A0A8J3II48"/>
<feature type="domain" description="RNA polymerase sigma-70 region 4" evidence="8">
    <location>
        <begin position="126"/>
        <end position="174"/>
    </location>
</feature>
<evidence type="ECO:0000259" key="8">
    <source>
        <dbReference type="Pfam" id="PF04545"/>
    </source>
</evidence>
<dbReference type="SUPFAM" id="SSF88659">
    <property type="entry name" value="Sigma3 and sigma4 domains of RNA polymerase sigma factors"/>
    <property type="match status" value="1"/>
</dbReference>
<dbReference type="SUPFAM" id="SSF88946">
    <property type="entry name" value="Sigma2 domain of RNA polymerase sigma factors"/>
    <property type="match status" value="1"/>
</dbReference>
<evidence type="ECO:0000256" key="1">
    <source>
        <dbReference type="ARBA" id="ARBA00010641"/>
    </source>
</evidence>
<evidence type="ECO:0000313" key="10">
    <source>
        <dbReference type="Proteomes" id="UP000597444"/>
    </source>
</evidence>
<dbReference type="EMBL" id="BNJK01000001">
    <property type="protein sequence ID" value="GHO92878.1"/>
    <property type="molecule type" value="Genomic_DNA"/>
</dbReference>
<proteinExistence type="inferred from homology"/>
<keyword evidence="4" id="KW-0238">DNA-binding</keyword>
<comment type="similarity">
    <text evidence="1">Belongs to the sigma-70 factor family. ECF subfamily.</text>
</comment>
<keyword evidence="2" id="KW-0805">Transcription regulation</keyword>
<comment type="caution">
    <text evidence="9">The sequence shown here is derived from an EMBL/GenBank/DDBJ whole genome shotgun (WGS) entry which is preliminary data.</text>
</comment>
<evidence type="ECO:0000256" key="6">
    <source>
        <dbReference type="SAM" id="MobiDB-lite"/>
    </source>
</evidence>
<reference evidence="9" key="1">
    <citation type="submission" date="2020-10" db="EMBL/GenBank/DDBJ databases">
        <title>Taxonomic study of unclassified bacteria belonging to the class Ktedonobacteria.</title>
        <authorList>
            <person name="Yabe S."/>
            <person name="Wang C.M."/>
            <person name="Zheng Y."/>
            <person name="Sakai Y."/>
            <person name="Cavaletti L."/>
            <person name="Monciardini P."/>
            <person name="Donadio S."/>
        </authorList>
    </citation>
    <scope>NUCLEOTIDE SEQUENCE</scope>
    <source>
        <strain evidence="9">ID150040</strain>
    </source>
</reference>
<dbReference type="InterPro" id="IPR007630">
    <property type="entry name" value="RNA_pol_sigma70_r4"/>
</dbReference>